<accession>A0ABT4UY79</accession>
<evidence type="ECO:0000313" key="2">
    <source>
        <dbReference type="Proteomes" id="UP001210380"/>
    </source>
</evidence>
<dbReference type="Proteomes" id="UP001210380">
    <property type="component" value="Unassembled WGS sequence"/>
</dbReference>
<dbReference type="EMBL" id="JAQGLA010000018">
    <property type="protein sequence ID" value="MDA3626666.1"/>
    <property type="molecule type" value="Genomic_DNA"/>
</dbReference>
<protein>
    <submittedName>
        <fullName evidence="1">Uncharacterized protein</fullName>
    </submittedName>
</protein>
<dbReference type="RefSeq" id="WP_270949273.1">
    <property type="nucleotide sequence ID" value="NZ_JAQGLA010000018.1"/>
</dbReference>
<keyword evidence="2" id="KW-1185">Reference proteome</keyword>
<organism evidence="1 2">
    <name type="scientific">Saccharopolyspora oryzae</name>
    <dbReference type="NCBI Taxonomy" id="2997343"/>
    <lineage>
        <taxon>Bacteria</taxon>
        <taxon>Bacillati</taxon>
        <taxon>Actinomycetota</taxon>
        <taxon>Actinomycetes</taxon>
        <taxon>Pseudonocardiales</taxon>
        <taxon>Pseudonocardiaceae</taxon>
        <taxon>Saccharopolyspora</taxon>
    </lineage>
</organism>
<comment type="caution">
    <text evidence="1">The sequence shown here is derived from an EMBL/GenBank/DDBJ whole genome shotgun (WGS) entry which is preliminary data.</text>
</comment>
<evidence type="ECO:0000313" key="1">
    <source>
        <dbReference type="EMBL" id="MDA3626666.1"/>
    </source>
</evidence>
<proteinExistence type="predicted"/>
<reference evidence="1 2" key="1">
    <citation type="submission" date="2022-11" db="EMBL/GenBank/DDBJ databases">
        <title>Draft genome sequence of Saccharopolyspora sp. WRP15-2 isolated from rhizosphere soils of wild rice in Thailand.</title>
        <authorList>
            <person name="Duangmal K."/>
            <person name="Kammanee S."/>
            <person name="Muangham S."/>
        </authorList>
    </citation>
    <scope>NUCLEOTIDE SEQUENCE [LARGE SCALE GENOMIC DNA]</scope>
    <source>
        <strain evidence="1 2">WRP15-2</strain>
    </source>
</reference>
<sequence>MKRTLANVKKFAGEPAVEETRWLDGERATSLIYHFEPWPEFDFEVVGDANGFWIDGGFVRREDSEVPHVEAPEELEPWRHLLSEVRERFGPLEEGDLWYPFEDHGLESRGADDVMYEYDVKFSWRMLQMIRVDPRWPDGRPA</sequence>
<name>A0ABT4UY79_9PSEU</name>
<gene>
    <name evidence="1" type="ORF">OU415_14565</name>
</gene>